<accession>A0ABV8SQL6</accession>
<dbReference type="Pfam" id="PF04287">
    <property type="entry name" value="DUF446"/>
    <property type="match status" value="1"/>
</dbReference>
<dbReference type="EMBL" id="JBHSDU010000003">
    <property type="protein sequence ID" value="MFC4309901.1"/>
    <property type="molecule type" value="Genomic_DNA"/>
</dbReference>
<organism evidence="2 3">
    <name type="scientific">Steroidobacter flavus</name>
    <dbReference type="NCBI Taxonomy" id="1842136"/>
    <lineage>
        <taxon>Bacteria</taxon>
        <taxon>Pseudomonadati</taxon>
        <taxon>Pseudomonadota</taxon>
        <taxon>Gammaproteobacteria</taxon>
        <taxon>Steroidobacterales</taxon>
        <taxon>Steroidobacteraceae</taxon>
        <taxon>Steroidobacter</taxon>
    </lineage>
</organism>
<dbReference type="SUPFAM" id="SSF158452">
    <property type="entry name" value="YqcC-like"/>
    <property type="match status" value="1"/>
</dbReference>
<feature type="domain" description="YqcC-like" evidence="1">
    <location>
        <begin position="10"/>
        <end position="100"/>
    </location>
</feature>
<dbReference type="InterPro" id="IPR036814">
    <property type="entry name" value="YqcC-like_sf"/>
</dbReference>
<evidence type="ECO:0000313" key="2">
    <source>
        <dbReference type="EMBL" id="MFC4309901.1"/>
    </source>
</evidence>
<keyword evidence="3" id="KW-1185">Reference proteome</keyword>
<dbReference type="Proteomes" id="UP001595904">
    <property type="component" value="Unassembled WGS sequence"/>
</dbReference>
<gene>
    <name evidence="2" type="ORF">ACFPN2_12490</name>
</gene>
<dbReference type="Gene3D" id="1.20.1440.40">
    <property type="entry name" value="YqcC-like"/>
    <property type="match status" value="1"/>
</dbReference>
<dbReference type="RefSeq" id="WP_380596950.1">
    <property type="nucleotide sequence ID" value="NZ_JBHSDU010000003.1"/>
</dbReference>
<protein>
    <submittedName>
        <fullName evidence="2">YqcC family protein</fullName>
    </submittedName>
</protein>
<reference evidence="3" key="1">
    <citation type="journal article" date="2019" name="Int. J. Syst. Evol. Microbiol.">
        <title>The Global Catalogue of Microorganisms (GCM) 10K type strain sequencing project: providing services to taxonomists for standard genome sequencing and annotation.</title>
        <authorList>
            <consortium name="The Broad Institute Genomics Platform"/>
            <consortium name="The Broad Institute Genome Sequencing Center for Infectious Disease"/>
            <person name="Wu L."/>
            <person name="Ma J."/>
        </authorList>
    </citation>
    <scope>NUCLEOTIDE SEQUENCE [LARGE SCALE GENOMIC DNA]</scope>
    <source>
        <strain evidence="3">CGMCC 1.10759</strain>
    </source>
</reference>
<evidence type="ECO:0000313" key="3">
    <source>
        <dbReference type="Proteomes" id="UP001595904"/>
    </source>
</evidence>
<comment type="caution">
    <text evidence="2">The sequence shown here is derived from an EMBL/GenBank/DDBJ whole genome shotgun (WGS) entry which is preliminary data.</text>
</comment>
<proteinExistence type="predicted"/>
<sequence length="111" mass="12312">MSQRPDSRLELQLERIEAELRRLGLLKGPVQPAVAVSSAFGMAEMPFEHWLVKVFLPRAYEAAGANSWPARSQVGIAAIRNFDGRDDYNALITLLCEFDRAVEAYSGCADV</sequence>
<evidence type="ECO:0000259" key="1">
    <source>
        <dbReference type="Pfam" id="PF04287"/>
    </source>
</evidence>
<name>A0ABV8SQL6_9GAMM</name>
<dbReference type="InterPro" id="IPR023376">
    <property type="entry name" value="YqcC-like_dom"/>
</dbReference>